<feature type="region of interest" description="Disordered" evidence="4">
    <location>
        <begin position="175"/>
        <end position="223"/>
    </location>
</feature>
<dbReference type="InterPro" id="IPR015943">
    <property type="entry name" value="WD40/YVTN_repeat-like_dom_sf"/>
</dbReference>
<sequence length="223" mass="23820">MNVRKQKAFVDYTWKRAPAPPCVPVAAVDDDGVCYHEEMTETYQQERHAYEAYAAQGTYWELDGQYELGGGPYAMTYQGHKNAAYAVGGCFGLLPDGGAFVASASEDGDVVLWDVSSKDVVQRLHAHPGLVCFWVDVRRDTMVTAGQDGSLRVFVHATETHDAEATAATEATDALTNGGGAAHGHAENGVKPPLAPAETETSRSAEPPIKVEDDDVAMDGTSA</sequence>
<dbReference type="InterPro" id="IPR019775">
    <property type="entry name" value="WD40_repeat_CS"/>
</dbReference>
<evidence type="ECO:0000313" key="6">
    <source>
        <dbReference type="Proteomes" id="UP000045706"/>
    </source>
</evidence>
<evidence type="ECO:0000256" key="1">
    <source>
        <dbReference type="ARBA" id="ARBA00022574"/>
    </source>
</evidence>
<gene>
    <name evidence="5" type="ORF">BN1723_000135</name>
</gene>
<dbReference type="PROSITE" id="PS00678">
    <property type="entry name" value="WD_REPEATS_1"/>
    <property type="match status" value="1"/>
</dbReference>
<evidence type="ECO:0000313" key="5">
    <source>
        <dbReference type="EMBL" id="CRJ86483.1"/>
    </source>
</evidence>
<dbReference type="EMBL" id="CVQI01000001">
    <property type="protein sequence ID" value="CRJ86483.1"/>
    <property type="molecule type" value="Genomic_DNA"/>
</dbReference>
<dbReference type="InterPro" id="IPR036322">
    <property type="entry name" value="WD40_repeat_dom_sf"/>
</dbReference>
<dbReference type="Pfam" id="PF00400">
    <property type="entry name" value="WD40"/>
    <property type="match status" value="1"/>
</dbReference>
<dbReference type="Gene3D" id="2.130.10.10">
    <property type="entry name" value="YVTN repeat-like/Quinoprotein amine dehydrogenase"/>
    <property type="match status" value="1"/>
</dbReference>
<feature type="repeat" description="WD" evidence="3">
    <location>
        <begin position="98"/>
        <end position="123"/>
    </location>
</feature>
<keyword evidence="1 3" id="KW-0853">WD repeat</keyword>
<dbReference type="AlphaFoldDB" id="A0A0G4KEI4"/>
<proteinExistence type="predicted"/>
<organism evidence="5 6">
    <name type="scientific">Verticillium longisporum</name>
    <name type="common">Verticillium dahliae var. longisporum</name>
    <dbReference type="NCBI Taxonomy" id="100787"/>
    <lineage>
        <taxon>Eukaryota</taxon>
        <taxon>Fungi</taxon>
        <taxon>Dikarya</taxon>
        <taxon>Ascomycota</taxon>
        <taxon>Pezizomycotina</taxon>
        <taxon>Sordariomycetes</taxon>
        <taxon>Hypocreomycetidae</taxon>
        <taxon>Glomerellales</taxon>
        <taxon>Plectosphaerellaceae</taxon>
        <taxon>Verticillium</taxon>
    </lineage>
</organism>
<evidence type="ECO:0000256" key="2">
    <source>
        <dbReference type="ARBA" id="ARBA00022737"/>
    </source>
</evidence>
<dbReference type="InterPro" id="IPR001680">
    <property type="entry name" value="WD40_rpt"/>
</dbReference>
<dbReference type="PROSITE" id="PS50082">
    <property type="entry name" value="WD_REPEATS_2"/>
    <property type="match status" value="1"/>
</dbReference>
<dbReference type="SUPFAM" id="SSF50978">
    <property type="entry name" value="WD40 repeat-like"/>
    <property type="match status" value="1"/>
</dbReference>
<name>A0A0G4KEI4_VERLO</name>
<evidence type="ECO:0000256" key="3">
    <source>
        <dbReference type="PROSITE-ProRule" id="PRU00221"/>
    </source>
</evidence>
<keyword evidence="2" id="KW-0677">Repeat</keyword>
<evidence type="ECO:0000256" key="4">
    <source>
        <dbReference type="SAM" id="MobiDB-lite"/>
    </source>
</evidence>
<dbReference type="SMART" id="SM00320">
    <property type="entry name" value="WD40"/>
    <property type="match status" value="2"/>
</dbReference>
<dbReference type="Proteomes" id="UP000045706">
    <property type="component" value="Unassembled WGS sequence"/>
</dbReference>
<protein>
    <submittedName>
        <fullName evidence="5">Uncharacterized protein</fullName>
    </submittedName>
</protein>
<accession>A0A0G4KEI4</accession>
<reference evidence="6" key="1">
    <citation type="submission" date="2015-05" db="EMBL/GenBank/DDBJ databases">
        <authorList>
            <person name="Fogelqvist Johan"/>
        </authorList>
    </citation>
    <scope>NUCLEOTIDE SEQUENCE [LARGE SCALE GENOMIC DNA]</scope>
</reference>